<organism evidence="14 15">
    <name type="scientific">Fopius arisanus</name>
    <dbReference type="NCBI Taxonomy" id="64838"/>
    <lineage>
        <taxon>Eukaryota</taxon>
        <taxon>Metazoa</taxon>
        <taxon>Ecdysozoa</taxon>
        <taxon>Arthropoda</taxon>
        <taxon>Hexapoda</taxon>
        <taxon>Insecta</taxon>
        <taxon>Pterygota</taxon>
        <taxon>Neoptera</taxon>
        <taxon>Endopterygota</taxon>
        <taxon>Hymenoptera</taxon>
        <taxon>Apocrita</taxon>
        <taxon>Ichneumonoidea</taxon>
        <taxon>Braconidae</taxon>
        <taxon>Opiinae</taxon>
        <taxon>Fopius</taxon>
    </lineage>
</organism>
<proteinExistence type="inferred from homology"/>
<dbReference type="PANTHER" id="PTHR21625">
    <property type="entry name" value="NYD-SP28 PROTEIN"/>
    <property type="match status" value="1"/>
</dbReference>
<comment type="similarity">
    <text evidence="9">Belongs to the DRC2 family.</text>
</comment>
<accession>A0A9R1TGG3</accession>
<evidence type="ECO:0000259" key="13">
    <source>
        <dbReference type="Pfam" id="PF14772"/>
    </source>
</evidence>
<evidence type="ECO:0000256" key="11">
    <source>
        <dbReference type="ARBA" id="ARBA00041517"/>
    </source>
</evidence>
<reference evidence="15" key="1">
    <citation type="submission" date="2025-08" db="UniProtKB">
        <authorList>
            <consortium name="RefSeq"/>
        </authorList>
    </citation>
    <scope>IDENTIFICATION</scope>
    <source>
        <strain evidence="15">USDA-PBARC FA_bdor</strain>
        <tissue evidence="15">Whole organism</tissue>
    </source>
</reference>
<evidence type="ECO:0000313" key="14">
    <source>
        <dbReference type="Proteomes" id="UP000694866"/>
    </source>
</evidence>
<dbReference type="Pfam" id="PF14772">
    <property type="entry name" value="NYD-SP28"/>
    <property type="match status" value="1"/>
</dbReference>
<evidence type="ECO:0000256" key="12">
    <source>
        <dbReference type="ARBA" id="ARBA00045865"/>
    </source>
</evidence>
<dbReference type="GO" id="GO:0070286">
    <property type="term" value="P:axonemal dynein complex assembly"/>
    <property type="evidence" value="ECO:0007669"/>
    <property type="project" value="InterPro"/>
</dbReference>
<dbReference type="GO" id="GO:0005858">
    <property type="term" value="C:axonemal dynein complex"/>
    <property type="evidence" value="ECO:0007669"/>
    <property type="project" value="InterPro"/>
</dbReference>
<feature type="domain" description="Dynein regulatory complex protein 1/2 N-terminal" evidence="13">
    <location>
        <begin position="25"/>
        <end position="126"/>
    </location>
</feature>
<protein>
    <recommendedName>
        <fullName evidence="10">Dynein regulatory complex subunit 2</fullName>
    </recommendedName>
    <alternativeName>
        <fullName evidence="11">Coiled-coil domain-containing protein 65</fullName>
    </alternativeName>
</protein>
<evidence type="ECO:0000256" key="7">
    <source>
        <dbReference type="ARBA" id="ARBA00023273"/>
    </source>
</evidence>
<dbReference type="GeneID" id="105269858"/>
<evidence type="ECO:0000256" key="6">
    <source>
        <dbReference type="ARBA" id="ARBA00023212"/>
    </source>
</evidence>
<evidence type="ECO:0000256" key="1">
    <source>
        <dbReference type="ARBA" id="ARBA00004611"/>
    </source>
</evidence>
<evidence type="ECO:0000256" key="2">
    <source>
        <dbReference type="ARBA" id="ARBA00022490"/>
    </source>
</evidence>
<sequence>MPPKKKGGSKMARMSEEEKLRYLAHRAEIELEAKRRKQQLISVFTKNKLKREETFARLNTAKINEQWRFILRQVKCKELYEDLEYLWKNFDRILTLKNTIIQKLYGELEKADVDHRRLQEAHMETIDLLILRHQIRLKGLKDNYLEDVNRVEIGEIDEMNSVKGELSGDCKHLEAVIFAQNNFIEGRLAETKMRNAVNTFSIEHSKDEAISQIKRTIGGKIDDLWCRLNRVITDYQSKMQKKRKQYETLKSLDDAHHQEATKFPRHQSTLLTTMESLKNEESKLWNERNHTIGELKIQWENLNSRIWKLRQTIRMDQTMDRGQLKKLTVMSGSVIKEMKKIEEKSSMILLLMRICTSLEVKPLCLKKFNWGEANDESTSTGVMSPYDKLENFWEQFNDVKAEVIAIKREKNVVMAENKRLRASLKTYLVTVARMPGSRPQTSI</sequence>
<keyword evidence="6" id="KW-0206">Cytoskeleton</keyword>
<evidence type="ECO:0000256" key="8">
    <source>
        <dbReference type="ARBA" id="ARBA00037841"/>
    </source>
</evidence>
<keyword evidence="5" id="KW-0969">Cilium</keyword>
<dbReference type="InterPro" id="IPR039750">
    <property type="entry name" value="DRC1/DRC2"/>
</dbReference>
<keyword evidence="2" id="KW-0963">Cytoplasm</keyword>
<evidence type="ECO:0000256" key="4">
    <source>
        <dbReference type="ARBA" id="ARBA00023054"/>
    </source>
</evidence>
<dbReference type="KEGG" id="fas:105269858"/>
<keyword evidence="3" id="KW-0282">Flagellum</keyword>
<keyword evidence="14" id="KW-1185">Reference proteome</keyword>
<evidence type="ECO:0000256" key="9">
    <source>
        <dbReference type="ARBA" id="ARBA00038424"/>
    </source>
</evidence>
<evidence type="ECO:0000313" key="15">
    <source>
        <dbReference type="RefSeq" id="XP_011308730.1"/>
    </source>
</evidence>
<gene>
    <name evidence="15" type="primary">LOC105269858</name>
</gene>
<comment type="function">
    <text evidence="12">Component of the nexin-dynein regulatory complex (N-DRC), a key regulator of ciliary/flagellar motility which maintains the alignment and integrity of the distal axoneme and regulates microtubule sliding in motile axonemes. Plays a critical role in the assembly of N-DRC and also stabilizes the assembly of multiple inner dynein arms and radial spokes. Coassembles with DRC1 to form a central scaffold needed for assembly of the N-DRC and its attachment to the outer doublet microtubules.</text>
</comment>
<evidence type="ECO:0000256" key="10">
    <source>
        <dbReference type="ARBA" id="ARBA00040899"/>
    </source>
</evidence>
<dbReference type="InterPro" id="IPR039505">
    <property type="entry name" value="DRC1/2_N"/>
</dbReference>
<dbReference type="OrthoDB" id="8434295at2759"/>
<dbReference type="PANTHER" id="PTHR21625:SF0">
    <property type="entry name" value="DYNEIN REGULATORY COMPLEX SUBUNIT 2"/>
    <property type="match status" value="1"/>
</dbReference>
<keyword evidence="7" id="KW-0966">Cell projection</keyword>
<evidence type="ECO:0000256" key="3">
    <source>
        <dbReference type="ARBA" id="ARBA00022846"/>
    </source>
</evidence>
<comment type="subcellular location">
    <subcellularLocation>
        <location evidence="1">Cytoplasm</location>
        <location evidence="1">Cytoskeleton</location>
        <location evidence="1">Flagellum axoneme</location>
    </subcellularLocation>
    <subcellularLocation>
        <location evidence="8">Cytoplasm</location>
        <location evidence="8">Cytoskeleton</location>
        <location evidence="8">Flagellum basal body</location>
    </subcellularLocation>
</comment>
<keyword evidence="4" id="KW-0175">Coiled coil</keyword>
<dbReference type="Proteomes" id="UP000694866">
    <property type="component" value="Unplaced"/>
</dbReference>
<dbReference type="GO" id="GO:0060285">
    <property type="term" value="P:cilium-dependent cell motility"/>
    <property type="evidence" value="ECO:0007669"/>
    <property type="project" value="TreeGrafter"/>
</dbReference>
<dbReference type="GO" id="GO:0003352">
    <property type="term" value="P:regulation of cilium movement"/>
    <property type="evidence" value="ECO:0007669"/>
    <property type="project" value="TreeGrafter"/>
</dbReference>
<dbReference type="RefSeq" id="XP_011308730.1">
    <property type="nucleotide sequence ID" value="XM_011310428.1"/>
</dbReference>
<dbReference type="AlphaFoldDB" id="A0A9R1TGG3"/>
<evidence type="ECO:0000256" key="5">
    <source>
        <dbReference type="ARBA" id="ARBA00023069"/>
    </source>
</evidence>
<name>A0A9R1TGG3_9HYME</name>